<dbReference type="InterPro" id="IPR005493">
    <property type="entry name" value="RraA/RraA-like"/>
</dbReference>
<dbReference type="Gene3D" id="3.50.30.40">
    <property type="entry name" value="Ribonuclease E inhibitor RraA/RraA-like"/>
    <property type="match status" value="1"/>
</dbReference>
<dbReference type="SUPFAM" id="SSF89562">
    <property type="entry name" value="RraA-like"/>
    <property type="match status" value="1"/>
</dbReference>
<evidence type="ECO:0000256" key="4">
    <source>
        <dbReference type="ARBA" id="ARBA00030169"/>
    </source>
</evidence>
<evidence type="ECO:0000256" key="3">
    <source>
        <dbReference type="ARBA" id="ARBA00029596"/>
    </source>
</evidence>
<evidence type="ECO:0000256" key="2">
    <source>
        <dbReference type="ARBA" id="ARBA00016549"/>
    </source>
</evidence>
<dbReference type="InterPro" id="IPR036704">
    <property type="entry name" value="RraA/RraA-like_sf"/>
</dbReference>
<dbReference type="EMBL" id="JAHYBZ010000013">
    <property type="protein sequence ID" value="MBW6401648.1"/>
    <property type="molecule type" value="Genomic_DNA"/>
</dbReference>
<name>A0ABS7AHK1_9PROT</name>
<protein>
    <recommendedName>
        <fullName evidence="2">Putative 4-hydroxy-4-methyl-2-oxoglutarate aldolase</fullName>
    </recommendedName>
    <alternativeName>
        <fullName evidence="3">Regulator of ribonuclease activity homolog</fullName>
    </alternativeName>
    <alternativeName>
        <fullName evidence="4">RraA-like protein</fullName>
    </alternativeName>
</protein>
<dbReference type="CDD" id="cd16841">
    <property type="entry name" value="RraA_family"/>
    <property type="match status" value="1"/>
</dbReference>
<organism evidence="5 6">
    <name type="scientific">Roseomonas alba</name>
    <dbReference type="NCBI Taxonomy" id="2846776"/>
    <lineage>
        <taxon>Bacteria</taxon>
        <taxon>Pseudomonadati</taxon>
        <taxon>Pseudomonadota</taxon>
        <taxon>Alphaproteobacteria</taxon>
        <taxon>Acetobacterales</taxon>
        <taxon>Roseomonadaceae</taxon>
        <taxon>Roseomonas</taxon>
    </lineage>
</organism>
<dbReference type="NCBIfam" id="NF004850">
    <property type="entry name" value="PRK06201.1"/>
    <property type="match status" value="1"/>
</dbReference>
<reference evidence="5 6" key="1">
    <citation type="submission" date="2021-07" db="EMBL/GenBank/DDBJ databases">
        <authorList>
            <person name="So Y."/>
        </authorList>
    </citation>
    <scope>NUCLEOTIDE SEQUENCE [LARGE SCALE GENOMIC DNA]</scope>
    <source>
        <strain evidence="5 6">HJA6</strain>
    </source>
</reference>
<sequence length="224" mass="23072">MPIGFRIAPVTQRVDAALIARAAKLPAANIGDVMSRVQTMRGGFRPFGGKKVIAGPAFPVRARAGDNLMLHRACDMAEPGDIIVGDGGGDLSIALMGELMIGHAQTRGVQGIVLDGAVRDVEALAMLDIGVWACGATPSGPYKDGPGEIGYPVSCGGQVVMPGDLIVADADGVVVVPLAHAAEVIALAEAHNAKEQRAQAAIEARTYDRSWVVDALRAKGCEGA</sequence>
<gene>
    <name evidence="5" type="ORF">KPL78_27600</name>
</gene>
<evidence type="ECO:0000313" key="5">
    <source>
        <dbReference type="EMBL" id="MBW6401648.1"/>
    </source>
</evidence>
<dbReference type="Pfam" id="PF03737">
    <property type="entry name" value="RraA-like"/>
    <property type="match status" value="1"/>
</dbReference>
<dbReference type="PANTHER" id="PTHR33254">
    <property type="entry name" value="4-HYDROXY-4-METHYL-2-OXOGLUTARATE ALDOLASE 3-RELATED"/>
    <property type="match status" value="1"/>
</dbReference>
<proteinExistence type="predicted"/>
<keyword evidence="6" id="KW-1185">Reference proteome</keyword>
<evidence type="ECO:0000256" key="1">
    <source>
        <dbReference type="ARBA" id="ARBA00001968"/>
    </source>
</evidence>
<dbReference type="PANTHER" id="PTHR33254:SF4">
    <property type="entry name" value="4-HYDROXY-4-METHYL-2-OXOGLUTARATE ALDOLASE 3-RELATED"/>
    <property type="match status" value="1"/>
</dbReference>
<dbReference type="RefSeq" id="WP_219766502.1">
    <property type="nucleotide sequence ID" value="NZ_JAHYBZ010000013.1"/>
</dbReference>
<comment type="cofactor">
    <cofactor evidence="1">
        <name>a divalent metal cation</name>
        <dbReference type="ChEBI" id="CHEBI:60240"/>
    </cofactor>
</comment>
<dbReference type="Proteomes" id="UP001196565">
    <property type="component" value="Unassembled WGS sequence"/>
</dbReference>
<comment type="caution">
    <text evidence="5">The sequence shown here is derived from an EMBL/GenBank/DDBJ whole genome shotgun (WGS) entry which is preliminary data.</text>
</comment>
<accession>A0ABS7AHK1</accession>
<evidence type="ECO:0000313" key="6">
    <source>
        <dbReference type="Proteomes" id="UP001196565"/>
    </source>
</evidence>